<evidence type="ECO:0000313" key="4">
    <source>
        <dbReference type="Proteomes" id="UP001274830"/>
    </source>
</evidence>
<dbReference type="AlphaFoldDB" id="A0AAE0TUC0"/>
<feature type="region of interest" description="Disordered" evidence="1">
    <location>
        <begin position="143"/>
        <end position="171"/>
    </location>
</feature>
<comment type="caution">
    <text evidence="3">The sequence shown here is derived from an EMBL/GenBank/DDBJ whole genome shotgun (WGS) entry which is preliminary data.</text>
</comment>
<proteinExistence type="predicted"/>
<dbReference type="Pfam" id="PF04681">
    <property type="entry name" value="Bys1"/>
    <property type="match status" value="1"/>
</dbReference>
<dbReference type="EMBL" id="JAUTXT010000035">
    <property type="protein sequence ID" value="KAK3672161.1"/>
    <property type="molecule type" value="Genomic_DNA"/>
</dbReference>
<accession>A0AAE0TUC0</accession>
<name>A0AAE0TUC0_9PEZI</name>
<feature type="compositionally biased region" description="Low complexity" evidence="1">
    <location>
        <begin position="143"/>
        <end position="163"/>
    </location>
</feature>
<keyword evidence="2" id="KW-0732">Signal</keyword>
<reference evidence="3" key="1">
    <citation type="submission" date="2023-07" db="EMBL/GenBank/DDBJ databases">
        <title>Black Yeasts Isolated from many extreme environments.</title>
        <authorList>
            <person name="Coleine C."/>
            <person name="Stajich J.E."/>
            <person name="Selbmann L."/>
        </authorList>
    </citation>
    <scope>NUCLEOTIDE SEQUENCE</scope>
    <source>
        <strain evidence="3">CCFEE 5485</strain>
    </source>
</reference>
<feature type="region of interest" description="Disordered" evidence="1">
    <location>
        <begin position="69"/>
        <end position="89"/>
    </location>
</feature>
<sequence length="357" mass="37316">MFLLRTLAAILVFASAMPAMTTEQLDPMLSPVESAHPHEDVKRGPEPLAYASGYHLKKGKQPHIVRDISGSTISRPVPDPTTKPTASRNLPSGVGLAFTLIPRGTAVSGSIAHSTSTTTVTRTVSTTFTTVCTSSLTTTLPAASTATSTSASSDNSSNLSSSTFAPPDTTTVAPMSTTSSAVCSYSSGSVLPPVGSLGGQGVLGHVINNRLDTVYVHTSVGGKDNFAAFDDPCDSLGTYPITSGSTYDTAVRAIINGTGGVSLKLGKSAKMDPSNIYQVEYSQTVNPYGGKMTIWFDLSALNGDPFISCRRYMQVTNSTKACNLYNPPGSTAMNWDAGKGSTQAKCEVVGDVYFYLC</sequence>
<dbReference type="InterPro" id="IPR006771">
    <property type="entry name" value="CetA-like"/>
</dbReference>
<protein>
    <submittedName>
        <fullName evidence="3">Uncharacterized protein</fullName>
    </submittedName>
</protein>
<organism evidence="3 4">
    <name type="scientific">Recurvomyces mirabilis</name>
    <dbReference type="NCBI Taxonomy" id="574656"/>
    <lineage>
        <taxon>Eukaryota</taxon>
        <taxon>Fungi</taxon>
        <taxon>Dikarya</taxon>
        <taxon>Ascomycota</taxon>
        <taxon>Pezizomycotina</taxon>
        <taxon>Dothideomycetes</taxon>
        <taxon>Dothideomycetidae</taxon>
        <taxon>Mycosphaerellales</taxon>
        <taxon>Teratosphaeriaceae</taxon>
        <taxon>Recurvomyces</taxon>
    </lineage>
</organism>
<gene>
    <name evidence="3" type="ORF">LTR78_007914</name>
</gene>
<evidence type="ECO:0000256" key="1">
    <source>
        <dbReference type="SAM" id="MobiDB-lite"/>
    </source>
</evidence>
<keyword evidence="4" id="KW-1185">Reference proteome</keyword>
<feature type="signal peptide" evidence="2">
    <location>
        <begin position="1"/>
        <end position="16"/>
    </location>
</feature>
<dbReference type="Proteomes" id="UP001274830">
    <property type="component" value="Unassembled WGS sequence"/>
</dbReference>
<feature type="chain" id="PRO_5042219177" evidence="2">
    <location>
        <begin position="17"/>
        <end position="357"/>
    </location>
</feature>
<evidence type="ECO:0000256" key="2">
    <source>
        <dbReference type="SAM" id="SignalP"/>
    </source>
</evidence>
<evidence type="ECO:0000313" key="3">
    <source>
        <dbReference type="EMBL" id="KAK3672161.1"/>
    </source>
</evidence>